<dbReference type="AlphaFoldDB" id="L5MI94"/>
<evidence type="ECO:0000256" key="1">
    <source>
        <dbReference type="SAM" id="MobiDB-lite"/>
    </source>
</evidence>
<sequence length="176" mass="19749">MELEHREGTMAPVGFEEFSAPPGSELALPLLFGDHILKSETEVEFMSGVLGSSSFREQDEEEEAARGQQWHQREHNRRSTRRWVQRITRRLQQEWSFLKRVLDSYGDNYRASQFTILLEDEGSQGTDAPTPGNAENEPPKEEGLSPPKRMPAPTEARSQAPGEGSSGQKGAGRESH</sequence>
<feature type="region of interest" description="Disordered" evidence="1">
    <location>
        <begin position="53"/>
        <end position="82"/>
    </location>
</feature>
<feature type="region of interest" description="Disordered" evidence="1">
    <location>
        <begin position="117"/>
        <end position="176"/>
    </location>
</feature>
<organism evidence="2 3">
    <name type="scientific">Myotis davidii</name>
    <name type="common">David's myotis</name>
    <dbReference type="NCBI Taxonomy" id="225400"/>
    <lineage>
        <taxon>Eukaryota</taxon>
        <taxon>Metazoa</taxon>
        <taxon>Chordata</taxon>
        <taxon>Craniata</taxon>
        <taxon>Vertebrata</taxon>
        <taxon>Euteleostomi</taxon>
        <taxon>Mammalia</taxon>
        <taxon>Eutheria</taxon>
        <taxon>Laurasiatheria</taxon>
        <taxon>Chiroptera</taxon>
        <taxon>Yangochiroptera</taxon>
        <taxon>Vespertilionidae</taxon>
        <taxon>Myotis</taxon>
    </lineage>
</organism>
<dbReference type="PANTHER" id="PTHR35084:SF1">
    <property type="entry name" value="TCF3 FUSION PARTNER"/>
    <property type="match status" value="1"/>
</dbReference>
<dbReference type="InterPro" id="IPR033555">
    <property type="entry name" value="TFPT"/>
</dbReference>
<protein>
    <submittedName>
        <fullName evidence="2">TCF3 fusion partner like protein</fullName>
    </submittedName>
</protein>
<proteinExistence type="predicted"/>
<dbReference type="Proteomes" id="UP000010556">
    <property type="component" value="Unassembled WGS sequence"/>
</dbReference>
<dbReference type="GO" id="GO:0043065">
    <property type="term" value="P:positive regulation of apoptotic process"/>
    <property type="evidence" value="ECO:0007669"/>
    <property type="project" value="TreeGrafter"/>
</dbReference>
<dbReference type="EMBL" id="KB099432">
    <property type="protein sequence ID" value="ELK38096.1"/>
    <property type="molecule type" value="Genomic_DNA"/>
</dbReference>
<dbReference type="GO" id="GO:0003677">
    <property type="term" value="F:DNA binding"/>
    <property type="evidence" value="ECO:0007669"/>
    <property type="project" value="TreeGrafter"/>
</dbReference>
<dbReference type="GO" id="GO:0097190">
    <property type="term" value="P:apoptotic signaling pathway"/>
    <property type="evidence" value="ECO:0007669"/>
    <property type="project" value="TreeGrafter"/>
</dbReference>
<name>L5MI94_MYODS</name>
<evidence type="ECO:0000313" key="3">
    <source>
        <dbReference type="Proteomes" id="UP000010556"/>
    </source>
</evidence>
<reference evidence="3" key="1">
    <citation type="journal article" date="2013" name="Science">
        <title>Comparative analysis of bat genomes provides insight into the evolution of flight and immunity.</title>
        <authorList>
            <person name="Zhang G."/>
            <person name="Cowled C."/>
            <person name="Shi Z."/>
            <person name="Huang Z."/>
            <person name="Bishop-Lilly K.A."/>
            <person name="Fang X."/>
            <person name="Wynne J.W."/>
            <person name="Xiong Z."/>
            <person name="Baker M.L."/>
            <person name="Zhao W."/>
            <person name="Tachedjian M."/>
            <person name="Zhu Y."/>
            <person name="Zhou P."/>
            <person name="Jiang X."/>
            <person name="Ng J."/>
            <person name="Yang L."/>
            <person name="Wu L."/>
            <person name="Xiao J."/>
            <person name="Feng Y."/>
            <person name="Chen Y."/>
            <person name="Sun X."/>
            <person name="Zhang Y."/>
            <person name="Marsh G.A."/>
            <person name="Crameri G."/>
            <person name="Broder C.C."/>
            <person name="Frey K.G."/>
            <person name="Wang L.F."/>
            <person name="Wang J."/>
        </authorList>
    </citation>
    <scope>NUCLEOTIDE SEQUENCE [LARGE SCALE GENOMIC DNA]</scope>
</reference>
<dbReference type="PANTHER" id="PTHR35084">
    <property type="entry name" value="TCF3 FUSION PARTNER"/>
    <property type="match status" value="1"/>
</dbReference>
<dbReference type="GO" id="GO:0031011">
    <property type="term" value="C:Ino80 complex"/>
    <property type="evidence" value="ECO:0007669"/>
    <property type="project" value="TreeGrafter"/>
</dbReference>
<gene>
    <name evidence="2" type="ORF">MDA_GLEAN10002021</name>
</gene>
<evidence type="ECO:0000313" key="2">
    <source>
        <dbReference type="EMBL" id="ELK38096.1"/>
    </source>
</evidence>
<accession>L5MI94</accession>
<keyword evidence="3" id="KW-1185">Reference proteome</keyword>